<sequence length="116" mass="12660">MRQITVKLLHNAIKFTPPGGQVQAIAKQHGDFVEIEFQDTGIGIPRHELPHIFDRFYRVRSSASESGEDLSPELSTGTGLGLAIVRQLLLCCGGSITVNSQVGKGSVFKVLLPIYR</sequence>
<protein>
    <submittedName>
        <fullName evidence="1">Sensor histidine kinase</fullName>
        <ecNumber evidence="1">2.7.13.3</ecNumber>
    </submittedName>
</protein>
<keyword evidence="2" id="KW-1185">Reference proteome</keyword>
<dbReference type="EC" id="2.7.13.3" evidence="1"/>
<accession>A0ACD5GUU3</accession>
<keyword evidence="1" id="KW-0808">Transferase</keyword>
<keyword evidence="1" id="KW-0418">Kinase</keyword>
<evidence type="ECO:0000313" key="1">
    <source>
        <dbReference type="EMBL" id="XPM63961.1"/>
    </source>
</evidence>
<reference evidence="1 2" key="1">
    <citation type="journal article" date="2016" name="Genome Announc.">
        <title>Draft Genome Sequence of the Thermotolerant Cyanobacterium Desertifilum sp. IPPAS B-1220.</title>
        <authorList>
            <person name="Mironov K.S."/>
            <person name="Sinetova M.A."/>
            <person name="Bolatkhan K."/>
            <person name="Zayadan B.K."/>
            <person name="Ustinova V.V."/>
            <person name="Kupriyanova E.V."/>
            <person name="Skrypnik A.N."/>
            <person name="Gogoleva N.E."/>
            <person name="Gogolev Y.V."/>
            <person name="Los D.A."/>
        </authorList>
    </citation>
    <scope>NUCLEOTIDE SEQUENCE [LARGE SCALE GENOMIC DNA]</scope>
    <source>
        <strain evidence="1 2">IPPAS B-1220</strain>
    </source>
</reference>
<evidence type="ECO:0000313" key="2">
    <source>
        <dbReference type="Proteomes" id="UP000095472"/>
    </source>
</evidence>
<organism evidence="1 2">
    <name type="scientific">Desertifilum tharense IPPAS B-1220</name>
    <dbReference type="NCBI Taxonomy" id="1781255"/>
    <lineage>
        <taxon>Bacteria</taxon>
        <taxon>Bacillati</taxon>
        <taxon>Cyanobacteriota</taxon>
        <taxon>Cyanophyceae</taxon>
        <taxon>Desertifilales</taxon>
        <taxon>Desertifilaceae</taxon>
        <taxon>Desertifilum</taxon>
    </lineage>
</organism>
<gene>
    <name evidence="1" type="ORF">BH720_033510</name>
</gene>
<proteinExistence type="predicted"/>
<dbReference type="EMBL" id="CP182909">
    <property type="protein sequence ID" value="XPM63961.1"/>
    <property type="molecule type" value="Genomic_DNA"/>
</dbReference>
<dbReference type="Proteomes" id="UP000095472">
    <property type="component" value="Chromosome"/>
</dbReference>
<name>A0ACD5GUU3_9CYAN</name>